<evidence type="ECO:0000256" key="1">
    <source>
        <dbReference type="ARBA" id="ARBA00022679"/>
    </source>
</evidence>
<dbReference type="NCBIfam" id="TIGR03570">
    <property type="entry name" value="NeuD_NnaD"/>
    <property type="match status" value="1"/>
</dbReference>
<accession>A0A0F0GT15</accession>
<keyword evidence="1 4" id="KW-0808">Transferase</keyword>
<dbReference type="Gene3D" id="2.160.10.10">
    <property type="entry name" value="Hexapeptide repeat proteins"/>
    <property type="match status" value="1"/>
</dbReference>
<evidence type="ECO:0000256" key="2">
    <source>
        <dbReference type="ARBA" id="ARBA00022737"/>
    </source>
</evidence>
<dbReference type="PANTHER" id="PTHR43300:SF7">
    <property type="entry name" value="UDP-N-ACETYLBACILLOSAMINE N-ACETYLTRANSFERASE"/>
    <property type="match status" value="1"/>
</dbReference>
<feature type="site" description="Increases basicity of active site His" evidence="3">
    <location>
        <position position="143"/>
    </location>
</feature>
<dbReference type="PROSITE" id="PS00101">
    <property type="entry name" value="HEXAPEP_TRANSFERASES"/>
    <property type="match status" value="1"/>
</dbReference>
<feature type="active site" description="Proton acceptor" evidence="3">
    <location>
        <position position="142"/>
    </location>
</feature>
<dbReference type="EMBL" id="JYJG01000199">
    <property type="protein sequence ID" value="KJK45736.1"/>
    <property type="molecule type" value="Genomic_DNA"/>
</dbReference>
<evidence type="ECO:0000313" key="5">
    <source>
        <dbReference type="Proteomes" id="UP000033393"/>
    </source>
</evidence>
<dbReference type="CDD" id="cd03360">
    <property type="entry name" value="LbH_AT_putative"/>
    <property type="match status" value="1"/>
</dbReference>
<evidence type="ECO:0000313" key="4">
    <source>
        <dbReference type="EMBL" id="KJK45736.1"/>
    </source>
</evidence>
<keyword evidence="5" id="KW-1185">Reference proteome</keyword>
<dbReference type="PATRIC" id="fig|68170.10.peg.6266"/>
<dbReference type="PANTHER" id="PTHR43300">
    <property type="entry name" value="ACETYLTRANSFERASE"/>
    <property type="match status" value="1"/>
</dbReference>
<sequence>MTPLLLIGAGGLAREALAAIAAVNSVQPTFEVLGFLDDSADKHGLLVDGHEVLGPIDLAREHVGAQVLICTASSANQDSRMRISQRLGFDDSRYATLVHPAASVAAGVELGVGTILLACAVITAPQQVGRFVVAMPHVLLTHDDAVADGVTLAGRAALAGNVRVGESAYIGSGALVREGLTVGAGALVGMGAVVLKDVPAGETWAGVPARPLEVRV</sequence>
<dbReference type="RefSeq" id="WP_045314075.1">
    <property type="nucleotide sequence ID" value="NZ_JYJG01000199.1"/>
</dbReference>
<protein>
    <submittedName>
        <fullName evidence="4">Acetyltransferase</fullName>
    </submittedName>
</protein>
<keyword evidence="2" id="KW-0677">Repeat</keyword>
<dbReference type="AlphaFoldDB" id="A0A0F0GT15"/>
<dbReference type="InterPro" id="IPR011004">
    <property type="entry name" value="Trimer_LpxA-like_sf"/>
</dbReference>
<dbReference type="GO" id="GO:0016740">
    <property type="term" value="F:transferase activity"/>
    <property type="evidence" value="ECO:0007669"/>
    <property type="project" value="UniProtKB-KW"/>
</dbReference>
<reference evidence="4 5" key="1">
    <citation type="submission" date="2015-02" db="EMBL/GenBank/DDBJ databases">
        <authorList>
            <person name="Ju K.-S."/>
            <person name="Doroghazi J.R."/>
            <person name="Metcalf W."/>
        </authorList>
    </citation>
    <scope>NUCLEOTIDE SEQUENCE [LARGE SCALE GENOMIC DNA]</scope>
    <source>
        <strain evidence="4 5">NRRL B-16140</strain>
    </source>
</reference>
<dbReference type="SUPFAM" id="SSF51161">
    <property type="entry name" value="Trimeric LpxA-like enzymes"/>
    <property type="match status" value="1"/>
</dbReference>
<proteinExistence type="predicted"/>
<dbReference type="Gene3D" id="3.40.50.20">
    <property type="match status" value="1"/>
</dbReference>
<comment type="caution">
    <text evidence="4">The sequence shown here is derived from an EMBL/GenBank/DDBJ whole genome shotgun (WGS) entry which is preliminary data.</text>
</comment>
<dbReference type="InterPro" id="IPR050179">
    <property type="entry name" value="Trans_hexapeptide_repeat"/>
</dbReference>
<dbReference type="OrthoDB" id="3697257at2"/>
<name>A0A0F0GT15_LENAE</name>
<dbReference type="InterPro" id="IPR020019">
    <property type="entry name" value="AcTrfase_PglD-like"/>
</dbReference>
<organism evidence="4 5">
    <name type="scientific">Lentzea aerocolonigenes</name>
    <name type="common">Lechevalieria aerocolonigenes</name>
    <name type="synonym">Saccharothrix aerocolonigenes</name>
    <dbReference type="NCBI Taxonomy" id="68170"/>
    <lineage>
        <taxon>Bacteria</taxon>
        <taxon>Bacillati</taxon>
        <taxon>Actinomycetota</taxon>
        <taxon>Actinomycetes</taxon>
        <taxon>Pseudonocardiales</taxon>
        <taxon>Pseudonocardiaceae</taxon>
        <taxon>Lentzea</taxon>
    </lineage>
</organism>
<evidence type="ECO:0000256" key="3">
    <source>
        <dbReference type="PIRSR" id="PIRSR620019-1"/>
    </source>
</evidence>
<dbReference type="InterPro" id="IPR018357">
    <property type="entry name" value="Hexapep_transf_CS"/>
</dbReference>
<dbReference type="Proteomes" id="UP000033393">
    <property type="component" value="Unassembled WGS sequence"/>
</dbReference>
<gene>
    <name evidence="4" type="ORF">UK23_25045</name>
</gene>